<protein>
    <recommendedName>
        <fullName evidence="5">Sinapine esterase</fullName>
    </recommendedName>
</protein>
<keyword evidence="4" id="KW-1185">Reference proteome</keyword>
<dbReference type="InterPro" id="IPR036514">
    <property type="entry name" value="SGNH_hydro_sf"/>
</dbReference>
<name>A0A2Z6PAT5_TRISU</name>
<proteinExistence type="inferred from homology"/>
<dbReference type="AlphaFoldDB" id="A0A2Z6PAT5"/>
<organism evidence="3 4">
    <name type="scientific">Trifolium subterraneum</name>
    <name type="common">Subterranean clover</name>
    <dbReference type="NCBI Taxonomy" id="3900"/>
    <lineage>
        <taxon>Eukaryota</taxon>
        <taxon>Viridiplantae</taxon>
        <taxon>Streptophyta</taxon>
        <taxon>Embryophyta</taxon>
        <taxon>Tracheophyta</taxon>
        <taxon>Spermatophyta</taxon>
        <taxon>Magnoliopsida</taxon>
        <taxon>eudicotyledons</taxon>
        <taxon>Gunneridae</taxon>
        <taxon>Pentapetalae</taxon>
        <taxon>rosids</taxon>
        <taxon>fabids</taxon>
        <taxon>Fabales</taxon>
        <taxon>Fabaceae</taxon>
        <taxon>Papilionoideae</taxon>
        <taxon>50 kb inversion clade</taxon>
        <taxon>NPAAA clade</taxon>
        <taxon>Hologalegina</taxon>
        <taxon>IRL clade</taxon>
        <taxon>Trifolieae</taxon>
        <taxon>Trifolium</taxon>
    </lineage>
</organism>
<gene>
    <name evidence="3" type="ORF">TSUD_385470</name>
</gene>
<evidence type="ECO:0000313" key="4">
    <source>
        <dbReference type="Proteomes" id="UP000242715"/>
    </source>
</evidence>
<evidence type="ECO:0008006" key="5">
    <source>
        <dbReference type="Google" id="ProtNLM"/>
    </source>
</evidence>
<dbReference type="Pfam" id="PF00657">
    <property type="entry name" value="Lipase_GDSL"/>
    <property type="match status" value="1"/>
</dbReference>
<evidence type="ECO:0000256" key="1">
    <source>
        <dbReference type="ARBA" id="ARBA00008668"/>
    </source>
</evidence>
<dbReference type="InterPro" id="IPR001087">
    <property type="entry name" value="GDSL"/>
</dbReference>
<dbReference type="GO" id="GO:0016788">
    <property type="term" value="F:hydrolase activity, acting on ester bonds"/>
    <property type="evidence" value="ECO:0007669"/>
    <property type="project" value="InterPro"/>
</dbReference>
<dbReference type="PANTHER" id="PTHR22835:SF670">
    <property type="entry name" value="GDSL-LIKE LIPASE_ACYLHYDROLASE"/>
    <property type="match status" value="1"/>
</dbReference>
<comment type="similarity">
    <text evidence="1">Belongs to the 'GDSL' lipolytic enzyme family.</text>
</comment>
<evidence type="ECO:0000313" key="3">
    <source>
        <dbReference type="EMBL" id="GAU46870.1"/>
    </source>
</evidence>
<evidence type="ECO:0000256" key="2">
    <source>
        <dbReference type="ARBA" id="ARBA00023180"/>
    </source>
</evidence>
<sequence>MVPGNFPLGCFAIYLTTYETKDKSQYDSAGCLKWLNEFSEFYNQKLQFEIQRLRGIHPHANIIYADYYNAALPLYHHPTKFGFTGLKSCCGKGGPYNYNASETCGKPGVLACDDPSKYISWDGLHLTEAAYGLIADVFKMSITITEVAFDFNIVKVFGLCKLSFELGFRSELRITRVPFPVTITTIM</sequence>
<dbReference type="PANTHER" id="PTHR22835">
    <property type="entry name" value="ZINC FINGER FYVE DOMAIN CONTAINING PROTEIN"/>
    <property type="match status" value="1"/>
</dbReference>
<dbReference type="Proteomes" id="UP000242715">
    <property type="component" value="Unassembled WGS sequence"/>
</dbReference>
<dbReference type="Gene3D" id="3.40.50.1110">
    <property type="entry name" value="SGNH hydrolase"/>
    <property type="match status" value="1"/>
</dbReference>
<keyword evidence="2" id="KW-0325">Glycoprotein</keyword>
<accession>A0A2Z6PAT5</accession>
<dbReference type="EMBL" id="DF974258">
    <property type="protein sequence ID" value="GAU46870.1"/>
    <property type="molecule type" value="Genomic_DNA"/>
</dbReference>
<reference evidence="4" key="1">
    <citation type="journal article" date="2017" name="Front. Plant Sci.">
        <title>Climate Clever Clovers: New Paradigm to Reduce the Environmental Footprint of Ruminants by Breeding Low Methanogenic Forages Utilizing Haplotype Variation.</title>
        <authorList>
            <person name="Kaur P."/>
            <person name="Appels R."/>
            <person name="Bayer P.E."/>
            <person name="Keeble-Gagnere G."/>
            <person name="Wang J."/>
            <person name="Hirakawa H."/>
            <person name="Shirasawa K."/>
            <person name="Vercoe P."/>
            <person name="Stefanova K."/>
            <person name="Durmic Z."/>
            <person name="Nichols P."/>
            <person name="Revell C."/>
            <person name="Isobe S.N."/>
            <person name="Edwards D."/>
            <person name="Erskine W."/>
        </authorList>
    </citation>
    <scope>NUCLEOTIDE SEQUENCE [LARGE SCALE GENOMIC DNA]</scope>
    <source>
        <strain evidence="4">cv. Daliak</strain>
    </source>
</reference>
<dbReference type="OrthoDB" id="1600564at2759"/>
<dbReference type="SUPFAM" id="SSF52266">
    <property type="entry name" value="SGNH hydrolase"/>
    <property type="match status" value="1"/>
</dbReference>